<dbReference type="STRING" id="90241.B0682_07155"/>
<protein>
    <submittedName>
        <fullName evidence="1">Uncharacterized protein</fullName>
    </submittedName>
</protein>
<dbReference type="Proteomes" id="UP000191094">
    <property type="component" value="Unassembled WGS sequence"/>
</dbReference>
<name>A0A1T0CCV8_9GAMM</name>
<evidence type="ECO:0000313" key="2">
    <source>
        <dbReference type="Proteomes" id="UP000191094"/>
    </source>
</evidence>
<gene>
    <name evidence="1" type="ORF">B0682_07155</name>
</gene>
<sequence>MVNNWQIIGRHTMAKHAPNQPNGMLKQHQKTMWLKLGKLSLVAVGLMFIPRSSSRKADYDKKTATR</sequence>
<comment type="caution">
    <text evidence="1">The sequence shown here is derived from an EMBL/GenBank/DDBJ whole genome shotgun (WGS) entry which is preliminary data.</text>
</comment>
<dbReference type="AlphaFoldDB" id="A0A1T0CCV8"/>
<dbReference type="EMBL" id="MUYT01000009">
    <property type="protein sequence ID" value="OOS20178.1"/>
    <property type="molecule type" value="Genomic_DNA"/>
</dbReference>
<reference evidence="1 2" key="1">
    <citation type="submission" date="2017-02" db="EMBL/GenBank/DDBJ databases">
        <title>Draft genome sequence of Moraxella lincolnii CCUG 9405T type strain.</title>
        <authorList>
            <person name="Salva-Serra F."/>
            <person name="Engstrom-Jakobsson H."/>
            <person name="Thorell K."/>
            <person name="Jaen-Luchoro D."/>
            <person name="Gonzales-Siles L."/>
            <person name="Karlsson R."/>
            <person name="Yazdan S."/>
            <person name="Boulund F."/>
            <person name="Johnning A."/>
            <person name="Engstrand L."/>
            <person name="Kristiansson E."/>
            <person name="Moore E."/>
        </authorList>
    </citation>
    <scope>NUCLEOTIDE SEQUENCE [LARGE SCALE GENOMIC DNA]</scope>
    <source>
        <strain evidence="1 2">CCUG 9405</strain>
    </source>
</reference>
<accession>A0A1T0CCV8</accession>
<proteinExistence type="predicted"/>
<keyword evidence="2" id="KW-1185">Reference proteome</keyword>
<evidence type="ECO:0000313" key="1">
    <source>
        <dbReference type="EMBL" id="OOS20178.1"/>
    </source>
</evidence>
<organism evidence="1 2">
    <name type="scientific">Lwoffella lincolnii</name>
    <dbReference type="NCBI Taxonomy" id="90241"/>
    <lineage>
        <taxon>Bacteria</taxon>
        <taxon>Pseudomonadati</taxon>
        <taxon>Pseudomonadota</taxon>
        <taxon>Gammaproteobacteria</taxon>
        <taxon>Moraxellales</taxon>
        <taxon>Moraxellaceae</taxon>
        <taxon>Lwoffella</taxon>
    </lineage>
</organism>